<keyword evidence="3" id="KW-1185">Reference proteome</keyword>
<organism evidence="2 3">
    <name type="scientific">Mycena rosella</name>
    <name type="common">Pink bonnet</name>
    <name type="synonym">Agaricus rosellus</name>
    <dbReference type="NCBI Taxonomy" id="1033263"/>
    <lineage>
        <taxon>Eukaryota</taxon>
        <taxon>Fungi</taxon>
        <taxon>Dikarya</taxon>
        <taxon>Basidiomycota</taxon>
        <taxon>Agaricomycotina</taxon>
        <taxon>Agaricomycetes</taxon>
        <taxon>Agaricomycetidae</taxon>
        <taxon>Agaricales</taxon>
        <taxon>Marasmiineae</taxon>
        <taxon>Mycenaceae</taxon>
        <taxon>Mycena</taxon>
    </lineage>
</organism>
<feature type="region of interest" description="Disordered" evidence="1">
    <location>
        <begin position="62"/>
        <end position="82"/>
    </location>
</feature>
<evidence type="ECO:0000313" key="2">
    <source>
        <dbReference type="EMBL" id="KAJ7706873.1"/>
    </source>
</evidence>
<sequence>MYLVPAHRQYKKASQGSRGVLVIVGLFLIVTKASSSSSHMRADQTSLRKQVLLRCLYRGQQPNQRSYDSNGENSPRSEDKSQCDLDHRTLLSIQNKLATQSRAPRRTRTHLLAPQQLIQRRIDEIKRCMRSVHLNAWLLRQAAALRRCPDSHRADPKAYFTHKRQYLVRYRNRYVPAWETELETLLGALKAPPWDKIHWRNNLSLVLDSVQVVIEAM</sequence>
<evidence type="ECO:0000256" key="1">
    <source>
        <dbReference type="SAM" id="MobiDB-lite"/>
    </source>
</evidence>
<feature type="compositionally biased region" description="Polar residues" evidence="1">
    <location>
        <begin position="62"/>
        <end position="74"/>
    </location>
</feature>
<accession>A0AAD7M9G2</accession>
<protein>
    <submittedName>
        <fullName evidence="2">Uncharacterized protein</fullName>
    </submittedName>
</protein>
<gene>
    <name evidence="2" type="ORF">B0H17DRAFT_571532</name>
</gene>
<evidence type="ECO:0000313" key="3">
    <source>
        <dbReference type="Proteomes" id="UP001221757"/>
    </source>
</evidence>
<reference evidence="2" key="1">
    <citation type="submission" date="2023-03" db="EMBL/GenBank/DDBJ databases">
        <title>Massive genome expansion in bonnet fungi (Mycena s.s.) driven by repeated elements and novel gene families across ecological guilds.</title>
        <authorList>
            <consortium name="Lawrence Berkeley National Laboratory"/>
            <person name="Harder C.B."/>
            <person name="Miyauchi S."/>
            <person name="Viragh M."/>
            <person name="Kuo A."/>
            <person name="Thoen E."/>
            <person name="Andreopoulos B."/>
            <person name="Lu D."/>
            <person name="Skrede I."/>
            <person name="Drula E."/>
            <person name="Henrissat B."/>
            <person name="Morin E."/>
            <person name="Kohler A."/>
            <person name="Barry K."/>
            <person name="LaButti K."/>
            <person name="Morin E."/>
            <person name="Salamov A."/>
            <person name="Lipzen A."/>
            <person name="Mereny Z."/>
            <person name="Hegedus B."/>
            <person name="Baldrian P."/>
            <person name="Stursova M."/>
            <person name="Weitz H."/>
            <person name="Taylor A."/>
            <person name="Grigoriev I.V."/>
            <person name="Nagy L.G."/>
            <person name="Martin F."/>
            <person name="Kauserud H."/>
        </authorList>
    </citation>
    <scope>NUCLEOTIDE SEQUENCE</scope>
    <source>
        <strain evidence="2">CBHHK067</strain>
    </source>
</reference>
<dbReference type="EMBL" id="JARKIE010000006">
    <property type="protein sequence ID" value="KAJ7706873.1"/>
    <property type="molecule type" value="Genomic_DNA"/>
</dbReference>
<comment type="caution">
    <text evidence="2">The sequence shown here is derived from an EMBL/GenBank/DDBJ whole genome shotgun (WGS) entry which is preliminary data.</text>
</comment>
<proteinExistence type="predicted"/>
<dbReference type="Proteomes" id="UP001221757">
    <property type="component" value="Unassembled WGS sequence"/>
</dbReference>
<dbReference type="AlphaFoldDB" id="A0AAD7M9G2"/>
<name>A0AAD7M9G2_MYCRO</name>